<gene>
    <name evidence="2" type="ORF">AVDCRST_MAG35-1639</name>
</gene>
<feature type="non-terminal residue" evidence="2">
    <location>
        <position position="1"/>
    </location>
</feature>
<dbReference type="AlphaFoldDB" id="A0A6J4PMU6"/>
<feature type="region of interest" description="Disordered" evidence="1">
    <location>
        <begin position="1"/>
        <end position="30"/>
    </location>
</feature>
<feature type="non-terminal residue" evidence="2">
    <location>
        <position position="30"/>
    </location>
</feature>
<evidence type="ECO:0000256" key="1">
    <source>
        <dbReference type="SAM" id="MobiDB-lite"/>
    </source>
</evidence>
<organism evidence="2">
    <name type="scientific">uncultured Quadrisphaera sp</name>
    <dbReference type="NCBI Taxonomy" id="904978"/>
    <lineage>
        <taxon>Bacteria</taxon>
        <taxon>Bacillati</taxon>
        <taxon>Actinomycetota</taxon>
        <taxon>Actinomycetes</taxon>
        <taxon>Kineosporiales</taxon>
        <taxon>Kineosporiaceae</taxon>
        <taxon>Quadrisphaera</taxon>
        <taxon>environmental samples</taxon>
    </lineage>
</organism>
<reference evidence="2" key="1">
    <citation type="submission" date="2020-02" db="EMBL/GenBank/DDBJ databases">
        <authorList>
            <person name="Meier V. D."/>
        </authorList>
    </citation>
    <scope>NUCLEOTIDE SEQUENCE</scope>
    <source>
        <strain evidence="2">AVDCRST_MAG35</strain>
    </source>
</reference>
<name>A0A6J4PMU6_9ACTN</name>
<evidence type="ECO:0000313" key="2">
    <source>
        <dbReference type="EMBL" id="CAA9414703.1"/>
    </source>
</evidence>
<proteinExistence type="predicted"/>
<accession>A0A6J4PMU6</accession>
<protein>
    <submittedName>
        <fullName evidence="2">Uncharacterized protein</fullName>
    </submittedName>
</protein>
<dbReference type="EMBL" id="CADCUY010000337">
    <property type="protein sequence ID" value="CAA9414703.1"/>
    <property type="molecule type" value="Genomic_DNA"/>
</dbReference>
<feature type="compositionally biased region" description="Low complexity" evidence="1">
    <location>
        <begin position="21"/>
        <end position="30"/>
    </location>
</feature>
<sequence>GRRRRAPPAAGHPPGVHRGRLPLLGRGALV</sequence>